<evidence type="ECO:0000256" key="1">
    <source>
        <dbReference type="SAM" id="MobiDB-lite"/>
    </source>
</evidence>
<protein>
    <submittedName>
        <fullName evidence="3">Similar to PI-PLC X domain-containing protein At5g67130 acc. no. Q93XX5</fullName>
    </submittedName>
</protein>
<dbReference type="Gene3D" id="3.20.20.190">
    <property type="entry name" value="Phosphatidylinositol (PI) phosphodiesterase"/>
    <property type="match status" value="1"/>
</dbReference>
<dbReference type="PANTHER" id="PTHR13593">
    <property type="match status" value="1"/>
</dbReference>
<keyword evidence="4" id="KW-1185">Reference proteome</keyword>
<gene>
    <name evidence="3" type="ORF">PCON_05973</name>
</gene>
<name>U4KX76_PYROM</name>
<dbReference type="eggNOG" id="ENOG502RUV2">
    <property type="taxonomic scope" value="Eukaryota"/>
</dbReference>
<evidence type="ECO:0000256" key="2">
    <source>
        <dbReference type="SAM" id="SignalP"/>
    </source>
</evidence>
<proteinExistence type="predicted"/>
<dbReference type="STRING" id="1076935.U4KX76"/>
<feature type="chain" id="PRO_5004650829" evidence="2">
    <location>
        <begin position="23"/>
        <end position="375"/>
    </location>
</feature>
<dbReference type="InterPro" id="IPR017946">
    <property type="entry name" value="PLC-like_Pdiesterase_TIM-brl"/>
</dbReference>
<dbReference type="PANTHER" id="PTHR13593:SF80">
    <property type="entry name" value="PLC-LIKE PHOSPHODIESTERASE"/>
    <property type="match status" value="1"/>
</dbReference>
<feature type="region of interest" description="Disordered" evidence="1">
    <location>
        <begin position="314"/>
        <end position="334"/>
    </location>
</feature>
<sequence length="375" mass="41526">MLFPHPLRLLALLPLLAAPVLSYDKTACNNSPSLCSAPYNSLLHLGAHNSAFVRTRENKYSTAGNQYFNVSTQLSGGIRLLQSQLHSDNGAVKLCHTSCQLFDAGLLRNWLKEIKVWLDANPSEVVTILLVNDDKISPNLLAAEYKAAGLDSMVMEPTDKTWQTKTLQEFIDSGKRVVSYLSTGADTNAVPWLMNEFDHIFETGFENTDAAAFSCVATRPGVVAGEDKLKEAVQTRMGLMNRFLYQEISKSLKIYVNNDTYAATVNGDKGVGNLKDGVETCFGQWGKRAGYVILDFVNEGNPAQVVDSFNNVTNPVNRQQFPKNPKDDDKERNQNYASGWDQVEKLAAMARNGTKITTGQWVFAAGDWKGVWDRL</sequence>
<dbReference type="EMBL" id="HF935287">
    <property type="protein sequence ID" value="CCX06386.1"/>
    <property type="molecule type" value="Genomic_DNA"/>
</dbReference>
<dbReference type="SUPFAM" id="SSF51695">
    <property type="entry name" value="PLC-like phosphodiesterases"/>
    <property type="match status" value="1"/>
</dbReference>
<dbReference type="Pfam" id="PF26146">
    <property type="entry name" value="PI-PLC_X"/>
    <property type="match status" value="1"/>
</dbReference>
<keyword evidence="2" id="KW-0732">Signal</keyword>
<dbReference type="AlphaFoldDB" id="U4KX76"/>
<reference evidence="3 4" key="1">
    <citation type="journal article" date="2013" name="PLoS Genet.">
        <title>The genome and development-dependent transcriptomes of Pyronema confluens: a window into fungal evolution.</title>
        <authorList>
            <person name="Traeger S."/>
            <person name="Altegoer F."/>
            <person name="Freitag M."/>
            <person name="Gabaldon T."/>
            <person name="Kempken F."/>
            <person name="Kumar A."/>
            <person name="Marcet-Houben M."/>
            <person name="Poggeler S."/>
            <person name="Stajich J.E."/>
            <person name="Nowrousian M."/>
        </authorList>
    </citation>
    <scope>NUCLEOTIDE SEQUENCE [LARGE SCALE GENOMIC DNA]</scope>
    <source>
        <strain evidence="4">CBS 100304</strain>
        <tissue evidence="3">Vegetative mycelium</tissue>
    </source>
</reference>
<evidence type="ECO:0000313" key="4">
    <source>
        <dbReference type="Proteomes" id="UP000018144"/>
    </source>
</evidence>
<dbReference type="GO" id="GO:0006629">
    <property type="term" value="P:lipid metabolic process"/>
    <property type="evidence" value="ECO:0007669"/>
    <property type="project" value="InterPro"/>
</dbReference>
<dbReference type="OrthoDB" id="7984201at2759"/>
<feature type="signal peptide" evidence="2">
    <location>
        <begin position="1"/>
        <end position="22"/>
    </location>
</feature>
<dbReference type="InterPro" id="IPR051057">
    <property type="entry name" value="PI-PLC_domain"/>
</dbReference>
<accession>U4KX76</accession>
<organism evidence="3 4">
    <name type="scientific">Pyronema omphalodes (strain CBS 100304)</name>
    <name type="common">Pyronema confluens</name>
    <dbReference type="NCBI Taxonomy" id="1076935"/>
    <lineage>
        <taxon>Eukaryota</taxon>
        <taxon>Fungi</taxon>
        <taxon>Dikarya</taxon>
        <taxon>Ascomycota</taxon>
        <taxon>Pezizomycotina</taxon>
        <taxon>Pezizomycetes</taxon>
        <taxon>Pezizales</taxon>
        <taxon>Pyronemataceae</taxon>
        <taxon>Pyronema</taxon>
    </lineage>
</organism>
<dbReference type="GO" id="GO:0008081">
    <property type="term" value="F:phosphoric diester hydrolase activity"/>
    <property type="evidence" value="ECO:0007669"/>
    <property type="project" value="InterPro"/>
</dbReference>
<feature type="compositionally biased region" description="Basic and acidic residues" evidence="1">
    <location>
        <begin position="324"/>
        <end position="333"/>
    </location>
</feature>
<dbReference type="OMA" id="YPYLMPE"/>
<evidence type="ECO:0000313" key="3">
    <source>
        <dbReference type="EMBL" id="CCX06386.1"/>
    </source>
</evidence>
<dbReference type="Proteomes" id="UP000018144">
    <property type="component" value="Unassembled WGS sequence"/>
</dbReference>